<gene>
    <name evidence="2" type="ORF">PIB30_073067</name>
</gene>
<keyword evidence="3" id="KW-1185">Reference proteome</keyword>
<dbReference type="PANTHER" id="PTHR35131">
    <property type="entry name" value="EXPRESSED PROTEIN"/>
    <property type="match status" value="1"/>
</dbReference>
<comment type="caution">
    <text evidence="2">The sequence shown here is derived from an EMBL/GenBank/DDBJ whole genome shotgun (WGS) entry which is preliminary data.</text>
</comment>
<protein>
    <submittedName>
        <fullName evidence="2">Uncharacterized protein</fullName>
    </submittedName>
</protein>
<dbReference type="Proteomes" id="UP001341840">
    <property type="component" value="Unassembled WGS sequence"/>
</dbReference>
<feature type="region of interest" description="Disordered" evidence="1">
    <location>
        <begin position="79"/>
        <end position="100"/>
    </location>
</feature>
<feature type="compositionally biased region" description="Polar residues" evidence="1">
    <location>
        <begin position="91"/>
        <end position="100"/>
    </location>
</feature>
<evidence type="ECO:0000313" key="2">
    <source>
        <dbReference type="EMBL" id="MED6113683.1"/>
    </source>
</evidence>
<evidence type="ECO:0000256" key="1">
    <source>
        <dbReference type="SAM" id="MobiDB-lite"/>
    </source>
</evidence>
<name>A0ABU6QQ31_9FABA</name>
<dbReference type="PANTHER" id="PTHR35131:SF2">
    <property type="entry name" value="GAG-POL POLYPROTEIN"/>
    <property type="match status" value="1"/>
</dbReference>
<reference evidence="2 3" key="1">
    <citation type="journal article" date="2023" name="Plants (Basel)">
        <title>Bridging the Gap: Combining Genomics and Transcriptomics Approaches to Understand Stylosanthes scabra, an Orphan Legume from the Brazilian Caatinga.</title>
        <authorList>
            <person name="Ferreira-Neto J.R.C."/>
            <person name="da Silva M.D."/>
            <person name="Binneck E."/>
            <person name="de Melo N.F."/>
            <person name="da Silva R.H."/>
            <person name="de Melo A.L.T.M."/>
            <person name="Pandolfi V."/>
            <person name="Bustamante F.O."/>
            <person name="Brasileiro-Vidal A.C."/>
            <person name="Benko-Iseppon A.M."/>
        </authorList>
    </citation>
    <scope>NUCLEOTIDE SEQUENCE [LARGE SCALE GENOMIC DNA]</scope>
    <source>
        <tissue evidence="2">Leaves</tissue>
    </source>
</reference>
<proteinExistence type="predicted"/>
<dbReference type="EMBL" id="JASCZI010000878">
    <property type="protein sequence ID" value="MED6113683.1"/>
    <property type="molecule type" value="Genomic_DNA"/>
</dbReference>
<evidence type="ECO:0000313" key="3">
    <source>
        <dbReference type="Proteomes" id="UP001341840"/>
    </source>
</evidence>
<organism evidence="2 3">
    <name type="scientific">Stylosanthes scabra</name>
    <dbReference type="NCBI Taxonomy" id="79078"/>
    <lineage>
        <taxon>Eukaryota</taxon>
        <taxon>Viridiplantae</taxon>
        <taxon>Streptophyta</taxon>
        <taxon>Embryophyta</taxon>
        <taxon>Tracheophyta</taxon>
        <taxon>Spermatophyta</taxon>
        <taxon>Magnoliopsida</taxon>
        <taxon>eudicotyledons</taxon>
        <taxon>Gunneridae</taxon>
        <taxon>Pentapetalae</taxon>
        <taxon>rosids</taxon>
        <taxon>fabids</taxon>
        <taxon>Fabales</taxon>
        <taxon>Fabaceae</taxon>
        <taxon>Papilionoideae</taxon>
        <taxon>50 kb inversion clade</taxon>
        <taxon>dalbergioids sensu lato</taxon>
        <taxon>Dalbergieae</taxon>
        <taxon>Pterocarpus clade</taxon>
        <taxon>Stylosanthes</taxon>
    </lineage>
</organism>
<accession>A0ABU6QQ31</accession>
<sequence>MPKSLCSLPTRTKPQTTLLRSEDIAVFSSVPTKQIMHNSTTITTNDMKGTAEFAPVQIGTRGTVASLIMQEIDYFSRIESNSQDRSHRSRSQITEVGSSVSTNSRATTIVSTVETIGQMVPPQLSVTGI</sequence>